<comment type="caution">
    <text evidence="1">The sequence shown here is derived from an EMBL/GenBank/DDBJ whole genome shotgun (WGS) entry which is preliminary data.</text>
</comment>
<name>A0ACC1A476_9ROSI</name>
<dbReference type="Proteomes" id="UP001164250">
    <property type="component" value="Chromosome 12"/>
</dbReference>
<accession>A0ACC1A476</accession>
<dbReference type="EMBL" id="CM047908">
    <property type="protein sequence ID" value="KAJ0080833.1"/>
    <property type="molecule type" value="Genomic_DNA"/>
</dbReference>
<keyword evidence="2" id="KW-1185">Reference proteome</keyword>
<proteinExistence type="predicted"/>
<evidence type="ECO:0000313" key="1">
    <source>
        <dbReference type="EMBL" id="KAJ0080833.1"/>
    </source>
</evidence>
<reference evidence="2" key="1">
    <citation type="journal article" date="2023" name="G3 (Bethesda)">
        <title>Genome assembly and association tests identify interacting loci associated with vigor, precocity, and sex in interspecific pistachio rootstocks.</title>
        <authorList>
            <person name="Palmer W."/>
            <person name="Jacygrad E."/>
            <person name="Sagayaradj S."/>
            <person name="Cavanaugh K."/>
            <person name="Han R."/>
            <person name="Bertier L."/>
            <person name="Beede B."/>
            <person name="Kafkas S."/>
            <person name="Golino D."/>
            <person name="Preece J."/>
            <person name="Michelmore R."/>
        </authorList>
    </citation>
    <scope>NUCLEOTIDE SEQUENCE [LARGE SCALE GENOMIC DNA]</scope>
</reference>
<sequence>MIHGYCCNGRVEDALRLFEETPCRNVISWTSMISGLDSNGRHDESLFLFKKMVGSGIVPTSSTFACVLTACANVLDVCLGVQVHGNVIKIGFCFDEFICASLIMLYANCKQIEDAYNIFNEKLHMNVVVWTALLTGSGFNVS</sequence>
<organism evidence="1 2">
    <name type="scientific">Pistacia atlantica</name>
    <dbReference type="NCBI Taxonomy" id="434234"/>
    <lineage>
        <taxon>Eukaryota</taxon>
        <taxon>Viridiplantae</taxon>
        <taxon>Streptophyta</taxon>
        <taxon>Embryophyta</taxon>
        <taxon>Tracheophyta</taxon>
        <taxon>Spermatophyta</taxon>
        <taxon>Magnoliopsida</taxon>
        <taxon>eudicotyledons</taxon>
        <taxon>Gunneridae</taxon>
        <taxon>Pentapetalae</taxon>
        <taxon>rosids</taxon>
        <taxon>malvids</taxon>
        <taxon>Sapindales</taxon>
        <taxon>Anacardiaceae</taxon>
        <taxon>Pistacia</taxon>
    </lineage>
</organism>
<evidence type="ECO:0000313" key="2">
    <source>
        <dbReference type="Proteomes" id="UP001164250"/>
    </source>
</evidence>
<protein>
    <submittedName>
        <fullName evidence="1">Uncharacterized protein</fullName>
    </submittedName>
</protein>
<gene>
    <name evidence="1" type="ORF">Patl1_10104</name>
</gene>